<evidence type="ECO:0000256" key="1">
    <source>
        <dbReference type="SAM" id="MobiDB-lite"/>
    </source>
</evidence>
<feature type="compositionally biased region" description="Polar residues" evidence="1">
    <location>
        <begin position="550"/>
        <end position="580"/>
    </location>
</feature>
<feature type="region of interest" description="Disordered" evidence="1">
    <location>
        <begin position="324"/>
        <end position="347"/>
    </location>
</feature>
<feature type="compositionally biased region" description="Basic and acidic residues" evidence="1">
    <location>
        <begin position="445"/>
        <end position="466"/>
    </location>
</feature>
<feature type="compositionally biased region" description="Polar residues" evidence="1">
    <location>
        <begin position="161"/>
        <end position="175"/>
    </location>
</feature>
<sequence>MNNITDNNQSYNQEQRGDITGSQQAYDQSQRAGFQPSSTEQNISVGQDQRGFQPQNVGNIQDQAFGTHKSSHMDPAQFMPGQEHIQQQGYEQHKNNLDSSIPRGATDSQQAYGQAGGNFEQTTGGYAQQQPSHQHRSDLTSSLPTSGNAQQQAYDQHKSNLDTGATTGSNVQQHAYDQHKSNLDTGAAAGGIAGGDIQKKAYDEHKSNLNSNTSTGGNVQQHAYDQHKSNLDSGVAAGGVAGGDIQKKAYDEHKSNLDSNTSTGGNVQQHAYDQHKSNLDSGVAAGGVAGGDIQKKAYDEHKSNLDSNTPTGGNVQKQAYDEHKSNLDNKDTTHNNKSDKVVTDPKAVKSTAREEKIGGVIDKLVAKVENVLGLKDKAEIRQATGVAKAEHAKQVQETGEFKPSEVPKKADIANAYNNGEDVSNISNSNKATDNEAYDAQKQKFTTEHVGDKSRDNAGVHPTDSDPVKANVQKQAYDEHKASIDKQQTSDHLQSNAAAGGQNTRDADRKSADVALGSGKREGDFIETGTKPASAGNITSTTHQAAPEHVASSTAHAAPGNITSTSDHNAGQHQIPSTTEAPSKVGQLGQMPGAF</sequence>
<feature type="compositionally biased region" description="Polar residues" evidence="1">
    <location>
        <begin position="1"/>
        <end position="64"/>
    </location>
</feature>
<dbReference type="OrthoDB" id="2408152at2759"/>
<dbReference type="EMBL" id="JAEPRA010000019">
    <property type="protein sequence ID" value="KAG2173464.1"/>
    <property type="molecule type" value="Genomic_DNA"/>
</dbReference>
<evidence type="ECO:0000313" key="3">
    <source>
        <dbReference type="Proteomes" id="UP000612746"/>
    </source>
</evidence>
<dbReference type="Proteomes" id="UP000612746">
    <property type="component" value="Unassembled WGS sequence"/>
</dbReference>
<feature type="compositionally biased region" description="Polar residues" evidence="1">
    <location>
        <begin position="119"/>
        <end position="132"/>
    </location>
</feature>
<feature type="compositionally biased region" description="Polar residues" evidence="1">
    <location>
        <begin position="139"/>
        <end position="154"/>
    </location>
</feature>
<feature type="region of interest" description="Disordered" evidence="1">
    <location>
        <begin position="445"/>
        <end position="594"/>
    </location>
</feature>
<gene>
    <name evidence="2" type="ORF">INT44_008816</name>
</gene>
<accession>A0A8H7PH09</accession>
<name>A0A8H7PH09_9FUNG</name>
<reference evidence="2" key="1">
    <citation type="submission" date="2020-12" db="EMBL/GenBank/DDBJ databases">
        <title>Metabolic potential, ecology and presence of endohyphal bacteria is reflected in genomic diversity of Mucoromycotina.</title>
        <authorList>
            <person name="Muszewska A."/>
            <person name="Okrasinska A."/>
            <person name="Steczkiewicz K."/>
            <person name="Drgas O."/>
            <person name="Orlowska M."/>
            <person name="Perlinska-Lenart U."/>
            <person name="Aleksandrzak-Piekarczyk T."/>
            <person name="Szatraj K."/>
            <person name="Zielenkiewicz U."/>
            <person name="Pilsyk S."/>
            <person name="Malc E."/>
            <person name="Mieczkowski P."/>
            <person name="Kruszewska J.S."/>
            <person name="Biernat P."/>
            <person name="Pawlowska J."/>
        </authorList>
    </citation>
    <scope>NUCLEOTIDE SEQUENCE</scope>
    <source>
        <strain evidence="2">WA0000051536</strain>
    </source>
</reference>
<feature type="compositionally biased region" description="Polar residues" evidence="1">
    <location>
        <begin position="484"/>
        <end position="503"/>
    </location>
</feature>
<proteinExistence type="predicted"/>
<feature type="region of interest" description="Disordered" evidence="1">
    <location>
        <begin position="93"/>
        <end position="176"/>
    </location>
</feature>
<feature type="region of interest" description="Disordered" evidence="1">
    <location>
        <begin position="417"/>
        <end position="436"/>
    </location>
</feature>
<feature type="region of interest" description="Disordered" evidence="1">
    <location>
        <begin position="1"/>
        <end position="80"/>
    </location>
</feature>
<comment type="caution">
    <text evidence="2">The sequence shown here is derived from an EMBL/GenBank/DDBJ whole genome shotgun (WGS) entry which is preliminary data.</text>
</comment>
<evidence type="ECO:0000313" key="2">
    <source>
        <dbReference type="EMBL" id="KAG2173464.1"/>
    </source>
</evidence>
<protein>
    <submittedName>
        <fullName evidence="2">Uncharacterized protein</fullName>
    </submittedName>
</protein>
<organism evidence="2 3">
    <name type="scientific">Umbelopsis vinacea</name>
    <dbReference type="NCBI Taxonomy" id="44442"/>
    <lineage>
        <taxon>Eukaryota</taxon>
        <taxon>Fungi</taxon>
        <taxon>Fungi incertae sedis</taxon>
        <taxon>Mucoromycota</taxon>
        <taxon>Mucoromycotina</taxon>
        <taxon>Umbelopsidomycetes</taxon>
        <taxon>Umbelopsidales</taxon>
        <taxon>Umbelopsidaceae</taxon>
        <taxon>Umbelopsis</taxon>
    </lineage>
</organism>
<keyword evidence="3" id="KW-1185">Reference proteome</keyword>
<dbReference type="AlphaFoldDB" id="A0A8H7PH09"/>
<feature type="compositionally biased region" description="Polar residues" evidence="1">
    <location>
        <begin position="417"/>
        <end position="431"/>
    </location>
</feature>